<dbReference type="InterPro" id="IPR043502">
    <property type="entry name" value="DNA/RNA_pol_sf"/>
</dbReference>
<accession>A0A0C3CJV3</accession>
<name>A0A0C3CJV3_HEBCY</name>
<reference evidence="2 3" key="1">
    <citation type="submission" date="2014-04" db="EMBL/GenBank/DDBJ databases">
        <authorList>
            <consortium name="DOE Joint Genome Institute"/>
            <person name="Kuo A."/>
            <person name="Gay G."/>
            <person name="Dore J."/>
            <person name="Kohler A."/>
            <person name="Nagy L.G."/>
            <person name="Floudas D."/>
            <person name="Copeland A."/>
            <person name="Barry K.W."/>
            <person name="Cichocki N."/>
            <person name="Veneault-Fourrey C."/>
            <person name="LaButti K."/>
            <person name="Lindquist E.A."/>
            <person name="Lipzen A."/>
            <person name="Lundell T."/>
            <person name="Morin E."/>
            <person name="Murat C."/>
            <person name="Sun H."/>
            <person name="Tunlid A."/>
            <person name="Henrissat B."/>
            <person name="Grigoriev I.V."/>
            <person name="Hibbett D.S."/>
            <person name="Martin F."/>
            <person name="Nordberg H.P."/>
            <person name="Cantor M.N."/>
            <person name="Hua S.X."/>
        </authorList>
    </citation>
    <scope>NUCLEOTIDE SEQUENCE [LARGE SCALE GENOMIC DNA]</scope>
    <source>
        <strain evidence="3">h7</strain>
    </source>
</reference>
<evidence type="ECO:0000313" key="2">
    <source>
        <dbReference type="EMBL" id="KIM44036.1"/>
    </source>
</evidence>
<gene>
    <name evidence="2" type="ORF">M413DRAFT_49910</name>
</gene>
<keyword evidence="3" id="KW-1185">Reference proteome</keyword>
<dbReference type="OrthoDB" id="2662456at2759"/>
<dbReference type="HOGENOM" id="CLU_178721_0_0_1"/>
<dbReference type="STRING" id="686832.A0A0C3CJV3"/>
<dbReference type="SUPFAM" id="SSF56672">
    <property type="entry name" value="DNA/RNA polymerases"/>
    <property type="match status" value="1"/>
</dbReference>
<protein>
    <recommendedName>
        <fullName evidence="1">Reverse transcriptase/retrotransposon-derived protein RNase H-like domain-containing protein</fullName>
    </recommendedName>
</protein>
<dbReference type="AlphaFoldDB" id="A0A0C3CJV3"/>
<reference evidence="3" key="2">
    <citation type="submission" date="2015-01" db="EMBL/GenBank/DDBJ databases">
        <title>Evolutionary Origins and Diversification of the Mycorrhizal Mutualists.</title>
        <authorList>
            <consortium name="DOE Joint Genome Institute"/>
            <consortium name="Mycorrhizal Genomics Consortium"/>
            <person name="Kohler A."/>
            <person name="Kuo A."/>
            <person name="Nagy L.G."/>
            <person name="Floudas D."/>
            <person name="Copeland A."/>
            <person name="Barry K.W."/>
            <person name="Cichocki N."/>
            <person name="Veneault-Fourrey C."/>
            <person name="LaButti K."/>
            <person name="Lindquist E.A."/>
            <person name="Lipzen A."/>
            <person name="Lundell T."/>
            <person name="Morin E."/>
            <person name="Murat C."/>
            <person name="Riley R."/>
            <person name="Ohm R."/>
            <person name="Sun H."/>
            <person name="Tunlid A."/>
            <person name="Henrissat B."/>
            <person name="Grigoriev I.V."/>
            <person name="Hibbett D.S."/>
            <person name="Martin F."/>
        </authorList>
    </citation>
    <scope>NUCLEOTIDE SEQUENCE [LARGE SCALE GENOMIC DNA]</scope>
    <source>
        <strain evidence="3">h7</strain>
    </source>
</reference>
<feature type="domain" description="Reverse transcriptase/retrotransposon-derived protein RNase H-like" evidence="1">
    <location>
        <begin position="10"/>
        <end position="61"/>
    </location>
</feature>
<sequence length="74" mass="8157">MKGFSLQGKWTSTHNKAFIMLKIALTSEPVLKGPKYDGTPFVVTTDGCKFGFAGMLSQRHTTVLPNGKEVSRMH</sequence>
<dbReference type="Proteomes" id="UP000053424">
    <property type="component" value="Unassembled WGS sequence"/>
</dbReference>
<feature type="non-terminal residue" evidence="2">
    <location>
        <position position="74"/>
    </location>
</feature>
<proteinExistence type="predicted"/>
<dbReference type="InterPro" id="IPR041577">
    <property type="entry name" value="RT_RNaseH_2"/>
</dbReference>
<evidence type="ECO:0000259" key="1">
    <source>
        <dbReference type="Pfam" id="PF17919"/>
    </source>
</evidence>
<evidence type="ECO:0000313" key="3">
    <source>
        <dbReference type="Proteomes" id="UP000053424"/>
    </source>
</evidence>
<dbReference type="Pfam" id="PF17919">
    <property type="entry name" value="RT_RNaseH_2"/>
    <property type="match status" value="1"/>
</dbReference>
<organism evidence="2 3">
    <name type="scientific">Hebeloma cylindrosporum</name>
    <dbReference type="NCBI Taxonomy" id="76867"/>
    <lineage>
        <taxon>Eukaryota</taxon>
        <taxon>Fungi</taxon>
        <taxon>Dikarya</taxon>
        <taxon>Basidiomycota</taxon>
        <taxon>Agaricomycotina</taxon>
        <taxon>Agaricomycetes</taxon>
        <taxon>Agaricomycetidae</taxon>
        <taxon>Agaricales</taxon>
        <taxon>Agaricineae</taxon>
        <taxon>Hymenogastraceae</taxon>
        <taxon>Hebeloma</taxon>
    </lineage>
</organism>
<dbReference type="EMBL" id="KN831774">
    <property type="protein sequence ID" value="KIM44036.1"/>
    <property type="molecule type" value="Genomic_DNA"/>
</dbReference>